<evidence type="ECO:0000256" key="2">
    <source>
        <dbReference type="ARBA" id="ARBA00022692"/>
    </source>
</evidence>
<feature type="transmembrane region" description="Helical" evidence="6">
    <location>
        <begin position="185"/>
        <end position="205"/>
    </location>
</feature>
<evidence type="ECO:0008006" key="9">
    <source>
        <dbReference type="Google" id="ProtNLM"/>
    </source>
</evidence>
<evidence type="ECO:0000313" key="7">
    <source>
        <dbReference type="EMBL" id="CAK9087484.1"/>
    </source>
</evidence>
<keyword evidence="4 6" id="KW-0472">Membrane</keyword>
<dbReference type="PANTHER" id="PTHR12570">
    <property type="match status" value="1"/>
</dbReference>
<evidence type="ECO:0000256" key="6">
    <source>
        <dbReference type="SAM" id="Phobius"/>
    </source>
</evidence>
<feature type="transmembrane region" description="Helical" evidence="6">
    <location>
        <begin position="225"/>
        <end position="247"/>
    </location>
</feature>
<feature type="transmembrane region" description="Helical" evidence="6">
    <location>
        <begin position="158"/>
        <end position="176"/>
    </location>
</feature>
<name>A0ABP0QHR1_9DINO</name>
<dbReference type="Proteomes" id="UP001642464">
    <property type="component" value="Unassembled WGS sequence"/>
</dbReference>
<dbReference type="PANTHER" id="PTHR12570:SF9">
    <property type="entry name" value="MAGNESIUM TRANSPORTER NIPA8-RELATED"/>
    <property type="match status" value="1"/>
</dbReference>
<feature type="region of interest" description="Disordered" evidence="5">
    <location>
        <begin position="347"/>
        <end position="367"/>
    </location>
</feature>
<comment type="subcellular location">
    <subcellularLocation>
        <location evidence="1">Membrane</location>
        <topology evidence="1">Multi-pass membrane protein</topology>
    </subcellularLocation>
</comment>
<evidence type="ECO:0000256" key="5">
    <source>
        <dbReference type="SAM" id="MobiDB-lite"/>
    </source>
</evidence>
<evidence type="ECO:0000313" key="8">
    <source>
        <dbReference type="Proteomes" id="UP001642464"/>
    </source>
</evidence>
<feature type="transmembrane region" description="Helical" evidence="6">
    <location>
        <begin position="118"/>
        <end position="138"/>
    </location>
</feature>
<dbReference type="InterPro" id="IPR008521">
    <property type="entry name" value="Mg_trans_NIPA"/>
</dbReference>
<keyword evidence="3 6" id="KW-1133">Transmembrane helix</keyword>
<dbReference type="SUPFAM" id="SSF103481">
    <property type="entry name" value="Multidrug resistance efflux transporter EmrE"/>
    <property type="match status" value="1"/>
</dbReference>
<evidence type="ECO:0000256" key="3">
    <source>
        <dbReference type="ARBA" id="ARBA00022989"/>
    </source>
</evidence>
<evidence type="ECO:0000256" key="4">
    <source>
        <dbReference type="ARBA" id="ARBA00023136"/>
    </source>
</evidence>
<proteinExistence type="predicted"/>
<sequence>MSRTMPLPFLLHQTSAFQPRWNWGPALMPFIGVALILFKTLVIICGLQLLRYAALVDHREGLKYRLLGLSMAMAIGPLAEVSAYAFAPQSLLAPLDGFDVIWNILLAPYTLGESISSAKVMGTGLVFAGAVSAPMFGPHNKPPETMASLRMKFLSRNFFGWALVCLALAIFGFVTLPPPSRDSRIALRGLMLAMGGGFVAGQRFFLSSTATVIHTSFDEGDWDMWNYPLAYFIVGGMFFVAIMNAILLNKGLAEFEAMFMIPTFVGTSIITTAVSAAVILKETATLIWWRLLGYWFGIMLVVSGLVIIARDARHQLPGGKPLITRCLRKCMEHSQCIRSRLNGCRDQRESQRELRPTSDSRAMNHMSTSNNMTVVPCNSVSIDDQDS</sequence>
<reference evidence="7 8" key="1">
    <citation type="submission" date="2024-02" db="EMBL/GenBank/DDBJ databases">
        <authorList>
            <person name="Chen Y."/>
            <person name="Shah S."/>
            <person name="Dougan E. K."/>
            <person name="Thang M."/>
            <person name="Chan C."/>
        </authorList>
    </citation>
    <scope>NUCLEOTIDE SEQUENCE [LARGE SCALE GENOMIC DNA]</scope>
</reference>
<evidence type="ECO:0000256" key="1">
    <source>
        <dbReference type="ARBA" id="ARBA00004141"/>
    </source>
</evidence>
<dbReference type="InterPro" id="IPR037185">
    <property type="entry name" value="EmrE-like"/>
</dbReference>
<accession>A0ABP0QHR1</accession>
<feature type="transmembrane region" description="Helical" evidence="6">
    <location>
        <begin position="259"/>
        <end position="280"/>
    </location>
</feature>
<keyword evidence="8" id="KW-1185">Reference proteome</keyword>
<feature type="transmembrane region" description="Helical" evidence="6">
    <location>
        <begin position="286"/>
        <end position="308"/>
    </location>
</feature>
<gene>
    <name evidence="7" type="ORF">SCF082_LOCUS41360</name>
</gene>
<feature type="transmembrane region" description="Helical" evidence="6">
    <location>
        <begin position="26"/>
        <end position="54"/>
    </location>
</feature>
<feature type="transmembrane region" description="Helical" evidence="6">
    <location>
        <begin position="66"/>
        <end position="86"/>
    </location>
</feature>
<protein>
    <recommendedName>
        <fullName evidence="9">Magnesium transporter</fullName>
    </recommendedName>
</protein>
<dbReference type="Pfam" id="PF05653">
    <property type="entry name" value="Mg_trans_NIPA"/>
    <property type="match status" value="1"/>
</dbReference>
<comment type="caution">
    <text evidence="7">The sequence shown here is derived from an EMBL/GenBank/DDBJ whole genome shotgun (WGS) entry which is preliminary data.</text>
</comment>
<keyword evidence="2 6" id="KW-0812">Transmembrane</keyword>
<dbReference type="EMBL" id="CAXAMM010039574">
    <property type="protein sequence ID" value="CAK9087484.1"/>
    <property type="molecule type" value="Genomic_DNA"/>
</dbReference>
<organism evidence="7 8">
    <name type="scientific">Durusdinium trenchii</name>
    <dbReference type="NCBI Taxonomy" id="1381693"/>
    <lineage>
        <taxon>Eukaryota</taxon>
        <taxon>Sar</taxon>
        <taxon>Alveolata</taxon>
        <taxon>Dinophyceae</taxon>
        <taxon>Suessiales</taxon>
        <taxon>Symbiodiniaceae</taxon>
        <taxon>Durusdinium</taxon>
    </lineage>
</organism>
<feature type="compositionally biased region" description="Basic and acidic residues" evidence="5">
    <location>
        <begin position="347"/>
        <end position="358"/>
    </location>
</feature>